<sequence>MASSSFIASLIFALLILFMGTTNAQLSTNFYSKSCPSLFSTVRSTVQSAIKNEARMGASLLRLFFHDCFVNGCDGSVLLDDTASFTGEKNAVPNKNSVRGFNVIDNIKSAVENACPGMVSCADILAITARDSVAILGGPSWNVKLGRRDARTASQAAANNSIPPPTSNLNQLISRFNALGLSTKDMVALAGSHTIGQARCTSFRARIYNETNLDSTLAQTRQSNCPRTSGSGDNNLAPLDLQSPTAFDNNYYKNLIMNRGLLHSDQQLFLNGGSTDSIVRGYSNSQSTFTSDFTVAMIKMGDINPLTGSNGEIRKNCRRPN</sequence>
<keyword evidence="9 18" id="KW-0560">Oxidoreductase</keyword>
<evidence type="ECO:0000256" key="9">
    <source>
        <dbReference type="ARBA" id="ARBA00023002"/>
    </source>
</evidence>
<evidence type="ECO:0000256" key="1">
    <source>
        <dbReference type="ARBA" id="ARBA00000189"/>
    </source>
</evidence>
<dbReference type="GO" id="GO:0046872">
    <property type="term" value="F:metal ion binding"/>
    <property type="evidence" value="ECO:0007669"/>
    <property type="project" value="UniProtKB-UniRule"/>
</dbReference>
<protein>
    <recommendedName>
        <fullName evidence="4 18">Peroxidase</fullName>
        <ecNumber evidence="4 18">1.11.1.7</ecNumber>
    </recommendedName>
</protein>
<dbReference type="InterPro" id="IPR000823">
    <property type="entry name" value="Peroxidase_pln"/>
</dbReference>
<comment type="similarity">
    <text evidence="18">Belongs to the peroxidase family. Classical plant (class III) peroxidase subfamily.</text>
</comment>
<feature type="disulfide bond" evidence="17">
    <location>
        <begin position="121"/>
        <end position="317"/>
    </location>
</feature>
<dbReference type="InterPro" id="IPR033905">
    <property type="entry name" value="Secretory_peroxidase"/>
</dbReference>
<feature type="domain" description="Plant heme peroxidase family profile" evidence="19">
    <location>
        <begin position="25"/>
        <end position="321"/>
    </location>
</feature>
<evidence type="ECO:0000256" key="8">
    <source>
        <dbReference type="ARBA" id="ARBA00022837"/>
    </source>
</evidence>
<dbReference type="FunFam" id="1.10.420.10:FF:000006">
    <property type="entry name" value="Peroxidase"/>
    <property type="match status" value="1"/>
</dbReference>
<evidence type="ECO:0000259" key="19">
    <source>
        <dbReference type="PROSITE" id="PS50873"/>
    </source>
</evidence>
<feature type="disulfide bond" evidence="17">
    <location>
        <begin position="35"/>
        <end position="115"/>
    </location>
</feature>
<dbReference type="FunFam" id="1.10.520.10:FF:000001">
    <property type="entry name" value="Peroxidase"/>
    <property type="match status" value="1"/>
</dbReference>
<accession>A0AAW1W158</accession>
<dbReference type="PANTHER" id="PTHR31388:SF24">
    <property type="entry name" value="PEROXIDASE 52"/>
    <property type="match status" value="1"/>
</dbReference>
<feature type="binding site" evidence="15">
    <location>
        <position position="194"/>
    </location>
    <ligand>
        <name>Ca(2+)</name>
        <dbReference type="ChEBI" id="CHEBI:29108"/>
        <label>2</label>
    </ligand>
</feature>
<evidence type="ECO:0000256" key="6">
    <source>
        <dbReference type="ARBA" id="ARBA00022617"/>
    </source>
</evidence>
<evidence type="ECO:0000256" key="15">
    <source>
        <dbReference type="PIRSR" id="PIRSR600823-3"/>
    </source>
</evidence>
<dbReference type="GO" id="GO:0005576">
    <property type="term" value="C:extracellular region"/>
    <property type="evidence" value="ECO:0007669"/>
    <property type="project" value="UniProtKB-SubCell"/>
</dbReference>
<feature type="binding site" evidence="15">
    <location>
        <position position="88"/>
    </location>
    <ligand>
        <name>Ca(2+)</name>
        <dbReference type="ChEBI" id="CHEBI:29108"/>
        <label>1</label>
    </ligand>
</feature>
<proteinExistence type="inferred from homology"/>
<dbReference type="Proteomes" id="UP001457282">
    <property type="component" value="Unassembled WGS sequence"/>
</dbReference>
<feature type="binding site" evidence="15">
    <location>
        <position position="74"/>
    </location>
    <ligand>
        <name>Ca(2+)</name>
        <dbReference type="ChEBI" id="CHEBI:29108"/>
        <label>1</label>
    </ligand>
</feature>
<feature type="binding site" evidence="14">
    <location>
        <position position="163"/>
    </location>
    <ligand>
        <name>substrate</name>
    </ligand>
</feature>
<evidence type="ECO:0000256" key="11">
    <source>
        <dbReference type="ARBA" id="ARBA00023157"/>
    </source>
</evidence>
<dbReference type="AlphaFoldDB" id="A0AAW1W158"/>
<dbReference type="PROSITE" id="PS00436">
    <property type="entry name" value="PEROXIDASE_2"/>
    <property type="match status" value="1"/>
</dbReference>
<dbReference type="InterPro" id="IPR019793">
    <property type="entry name" value="Peroxidases_heam-ligand_BS"/>
</dbReference>
<evidence type="ECO:0000256" key="10">
    <source>
        <dbReference type="ARBA" id="ARBA00023004"/>
    </source>
</evidence>
<reference evidence="20 21" key="1">
    <citation type="journal article" date="2023" name="G3 (Bethesda)">
        <title>A chromosome-length genome assembly and annotation of blackberry (Rubus argutus, cv. 'Hillquist').</title>
        <authorList>
            <person name="Bruna T."/>
            <person name="Aryal R."/>
            <person name="Dudchenko O."/>
            <person name="Sargent D.J."/>
            <person name="Mead D."/>
            <person name="Buti M."/>
            <person name="Cavallini A."/>
            <person name="Hytonen T."/>
            <person name="Andres J."/>
            <person name="Pham M."/>
            <person name="Weisz D."/>
            <person name="Mascagni F."/>
            <person name="Usai G."/>
            <person name="Natali L."/>
            <person name="Bassil N."/>
            <person name="Fernandez G.E."/>
            <person name="Lomsadze A."/>
            <person name="Armour M."/>
            <person name="Olukolu B."/>
            <person name="Poorten T."/>
            <person name="Britton C."/>
            <person name="Davik J."/>
            <person name="Ashrafi H."/>
            <person name="Aiden E.L."/>
            <person name="Borodovsky M."/>
            <person name="Worthington M."/>
        </authorList>
    </citation>
    <scope>NUCLEOTIDE SEQUENCE [LARGE SCALE GENOMIC DNA]</scope>
    <source>
        <strain evidence="20">PI 553951</strain>
    </source>
</reference>
<feature type="binding site" evidence="15">
    <location>
        <position position="240"/>
    </location>
    <ligand>
        <name>Ca(2+)</name>
        <dbReference type="ChEBI" id="CHEBI:29108"/>
        <label>2</label>
    </ligand>
</feature>
<keyword evidence="18" id="KW-0964">Secreted</keyword>
<feature type="binding site" evidence="15">
    <location>
        <position position="72"/>
    </location>
    <ligand>
        <name>Ca(2+)</name>
        <dbReference type="ChEBI" id="CHEBI:29108"/>
        <label>1</label>
    </ligand>
</feature>
<feature type="binding site" description="axial binding residue" evidence="15">
    <location>
        <position position="193"/>
    </location>
    <ligand>
        <name>heme b</name>
        <dbReference type="ChEBI" id="CHEBI:60344"/>
    </ligand>
    <ligandPart>
        <name>Fe</name>
        <dbReference type="ChEBI" id="CHEBI:18248"/>
    </ligandPart>
</feature>
<evidence type="ECO:0000256" key="16">
    <source>
        <dbReference type="PIRSR" id="PIRSR600823-4"/>
    </source>
</evidence>
<comment type="cofactor">
    <cofactor evidence="15 18">
        <name>Ca(2+)</name>
        <dbReference type="ChEBI" id="CHEBI:29108"/>
    </cofactor>
    <text evidence="15 18">Binds 2 calcium ions per subunit.</text>
</comment>
<feature type="binding site" evidence="15">
    <location>
        <position position="76"/>
    </location>
    <ligand>
        <name>Ca(2+)</name>
        <dbReference type="ChEBI" id="CHEBI:29108"/>
        <label>1</label>
    </ligand>
</feature>
<dbReference type="PROSITE" id="PS00435">
    <property type="entry name" value="PEROXIDASE_1"/>
    <property type="match status" value="1"/>
</dbReference>
<keyword evidence="12" id="KW-0325">Glycoprotein</keyword>
<evidence type="ECO:0000256" key="12">
    <source>
        <dbReference type="ARBA" id="ARBA00023180"/>
    </source>
</evidence>
<evidence type="ECO:0000256" key="5">
    <source>
        <dbReference type="ARBA" id="ARBA00022559"/>
    </source>
</evidence>
<evidence type="ECO:0000256" key="14">
    <source>
        <dbReference type="PIRSR" id="PIRSR600823-2"/>
    </source>
</evidence>
<dbReference type="CDD" id="cd00693">
    <property type="entry name" value="secretory_peroxidase"/>
    <property type="match status" value="1"/>
</dbReference>
<gene>
    <name evidence="20" type="ORF">M0R45_037637</name>
</gene>
<evidence type="ECO:0000256" key="17">
    <source>
        <dbReference type="PIRSR" id="PIRSR600823-5"/>
    </source>
</evidence>
<feature type="binding site" evidence="15">
    <location>
        <position position="248"/>
    </location>
    <ligand>
        <name>Ca(2+)</name>
        <dbReference type="ChEBI" id="CHEBI:29108"/>
        <label>2</label>
    </ligand>
</feature>
<comment type="catalytic activity">
    <reaction evidence="1 18">
        <text>2 a phenolic donor + H2O2 = 2 a phenolic radical donor + 2 H2O</text>
        <dbReference type="Rhea" id="RHEA:56136"/>
        <dbReference type="ChEBI" id="CHEBI:15377"/>
        <dbReference type="ChEBI" id="CHEBI:16240"/>
        <dbReference type="ChEBI" id="CHEBI:139520"/>
        <dbReference type="ChEBI" id="CHEBI:139521"/>
        <dbReference type="EC" id="1.11.1.7"/>
    </reaction>
</comment>
<dbReference type="PANTHER" id="PTHR31388">
    <property type="entry name" value="PEROXIDASE 72-RELATED"/>
    <property type="match status" value="1"/>
</dbReference>
<keyword evidence="7 15" id="KW-0479">Metal-binding</keyword>
<dbReference type="GO" id="GO:0042744">
    <property type="term" value="P:hydrogen peroxide catabolic process"/>
    <property type="evidence" value="ECO:0007669"/>
    <property type="project" value="UniProtKB-KW"/>
</dbReference>
<dbReference type="Gene3D" id="1.10.520.10">
    <property type="match status" value="1"/>
</dbReference>
<evidence type="ECO:0000256" key="3">
    <source>
        <dbReference type="ARBA" id="ARBA00006873"/>
    </source>
</evidence>
<dbReference type="PRINTS" id="PR00461">
    <property type="entry name" value="PLPEROXIDASE"/>
</dbReference>
<evidence type="ECO:0000256" key="13">
    <source>
        <dbReference type="PIRSR" id="PIRSR600823-1"/>
    </source>
</evidence>
<dbReference type="SUPFAM" id="SSF48113">
    <property type="entry name" value="Heme-dependent peroxidases"/>
    <property type="match status" value="1"/>
</dbReference>
<dbReference type="InterPro" id="IPR019794">
    <property type="entry name" value="Peroxidases_AS"/>
</dbReference>
<dbReference type="PROSITE" id="PS50873">
    <property type="entry name" value="PEROXIDASE_4"/>
    <property type="match status" value="1"/>
</dbReference>
<evidence type="ECO:0000256" key="18">
    <source>
        <dbReference type="RuleBase" id="RU362060"/>
    </source>
</evidence>
<evidence type="ECO:0000256" key="7">
    <source>
        <dbReference type="ARBA" id="ARBA00022723"/>
    </source>
</evidence>
<evidence type="ECO:0000313" key="20">
    <source>
        <dbReference type="EMBL" id="KAK9913831.1"/>
    </source>
</evidence>
<comment type="subcellular location">
    <subcellularLocation>
        <location evidence="18">Secreted</location>
    </subcellularLocation>
</comment>
<feature type="binding site" evidence="15">
    <location>
        <position position="70"/>
    </location>
    <ligand>
        <name>Ca(2+)</name>
        <dbReference type="ChEBI" id="CHEBI:29108"/>
        <label>1</label>
    </ligand>
</feature>
<dbReference type="InterPro" id="IPR002016">
    <property type="entry name" value="Haem_peroxidase"/>
</dbReference>
<keyword evidence="11 17" id="KW-1015">Disulfide bond</keyword>
<dbReference type="InterPro" id="IPR010255">
    <property type="entry name" value="Haem_peroxidase_sf"/>
</dbReference>
<dbReference type="GO" id="GO:0020037">
    <property type="term" value="F:heme binding"/>
    <property type="evidence" value="ECO:0007669"/>
    <property type="project" value="UniProtKB-UniRule"/>
</dbReference>
<dbReference type="GO" id="GO:0006979">
    <property type="term" value="P:response to oxidative stress"/>
    <property type="evidence" value="ECO:0007669"/>
    <property type="project" value="UniProtKB-UniRule"/>
</dbReference>
<feature type="binding site" evidence="15">
    <location>
        <position position="67"/>
    </location>
    <ligand>
        <name>Ca(2+)</name>
        <dbReference type="ChEBI" id="CHEBI:29108"/>
        <label>1</label>
    </ligand>
</feature>
<comment type="cofactor">
    <cofactor evidence="15 18">
        <name>heme b</name>
        <dbReference type="ChEBI" id="CHEBI:60344"/>
    </cofactor>
    <text evidence="15 18">Binds 1 heme b (iron(II)-protoporphyrin IX) group per subunit.</text>
</comment>
<keyword evidence="18" id="KW-0376">Hydrogen peroxide</keyword>
<organism evidence="20 21">
    <name type="scientific">Rubus argutus</name>
    <name type="common">Southern blackberry</name>
    <dbReference type="NCBI Taxonomy" id="59490"/>
    <lineage>
        <taxon>Eukaryota</taxon>
        <taxon>Viridiplantae</taxon>
        <taxon>Streptophyta</taxon>
        <taxon>Embryophyta</taxon>
        <taxon>Tracheophyta</taxon>
        <taxon>Spermatophyta</taxon>
        <taxon>Magnoliopsida</taxon>
        <taxon>eudicotyledons</taxon>
        <taxon>Gunneridae</taxon>
        <taxon>Pentapetalae</taxon>
        <taxon>rosids</taxon>
        <taxon>fabids</taxon>
        <taxon>Rosales</taxon>
        <taxon>Rosaceae</taxon>
        <taxon>Rosoideae</taxon>
        <taxon>Rosoideae incertae sedis</taxon>
        <taxon>Rubus</taxon>
    </lineage>
</organism>
<keyword evidence="8 15" id="KW-0106">Calcium</keyword>
<feature type="disulfide bond" evidence="17">
    <location>
        <begin position="200"/>
        <end position="225"/>
    </location>
</feature>
<feature type="active site" description="Proton acceptor" evidence="13">
    <location>
        <position position="66"/>
    </location>
</feature>
<feature type="site" description="Transition state stabilizer" evidence="16">
    <location>
        <position position="62"/>
    </location>
</feature>
<feature type="disulfide bond" evidence="17">
    <location>
        <begin position="68"/>
        <end position="73"/>
    </location>
</feature>
<feature type="signal peptide" evidence="18">
    <location>
        <begin position="1"/>
        <end position="24"/>
    </location>
</feature>
<dbReference type="PRINTS" id="PR00458">
    <property type="entry name" value="PEROXIDASE"/>
</dbReference>
<name>A0AAW1W158_RUBAR</name>
<keyword evidence="10 15" id="KW-0408">Iron</keyword>
<dbReference type="EMBL" id="JBEDUW010000007">
    <property type="protein sequence ID" value="KAK9913831.1"/>
    <property type="molecule type" value="Genomic_DNA"/>
</dbReference>
<feature type="chain" id="PRO_5043091161" description="Peroxidase" evidence="18">
    <location>
        <begin position="25"/>
        <end position="321"/>
    </location>
</feature>
<evidence type="ECO:0000256" key="4">
    <source>
        <dbReference type="ARBA" id="ARBA00012313"/>
    </source>
</evidence>
<evidence type="ECO:0000313" key="21">
    <source>
        <dbReference type="Proteomes" id="UP001457282"/>
    </source>
</evidence>
<comment type="similarity">
    <text evidence="3">Belongs to the peroxidase family. Ascorbate peroxidase subfamily.</text>
</comment>
<keyword evidence="21" id="KW-1185">Reference proteome</keyword>
<keyword evidence="6 18" id="KW-0349">Heme</keyword>
<evidence type="ECO:0000256" key="2">
    <source>
        <dbReference type="ARBA" id="ARBA00002322"/>
    </source>
</evidence>
<comment type="caution">
    <text evidence="20">The sequence shown here is derived from an EMBL/GenBank/DDBJ whole genome shotgun (WGS) entry which is preliminary data.</text>
</comment>
<dbReference type="EC" id="1.11.1.7" evidence="4 18"/>
<keyword evidence="18" id="KW-0732">Signal</keyword>
<dbReference type="Gene3D" id="1.10.420.10">
    <property type="entry name" value="Peroxidase, domain 2"/>
    <property type="match status" value="1"/>
</dbReference>
<dbReference type="Pfam" id="PF00141">
    <property type="entry name" value="peroxidase"/>
    <property type="match status" value="1"/>
</dbReference>
<dbReference type="GO" id="GO:0140825">
    <property type="term" value="F:lactoperoxidase activity"/>
    <property type="evidence" value="ECO:0007669"/>
    <property type="project" value="UniProtKB-EC"/>
</dbReference>
<comment type="function">
    <text evidence="2">Removal of H(2)O(2), oxidation of toxic reductants, biosynthesis and degradation of lignin, suberization, auxin catabolism, response to environmental stresses such as wounding, pathogen attack and oxidative stress. These functions might be dependent on each isozyme/isoform in each plant tissue.</text>
</comment>
<keyword evidence="5 18" id="KW-0575">Peroxidase</keyword>